<comment type="caution">
    <text evidence="5">The sequence shown here is derived from an EMBL/GenBank/DDBJ whole genome shotgun (WGS) entry which is preliminary data.</text>
</comment>
<dbReference type="GO" id="GO:0006397">
    <property type="term" value="P:mRNA processing"/>
    <property type="evidence" value="ECO:0007669"/>
    <property type="project" value="UniProtKB-KW"/>
</dbReference>
<feature type="compositionally biased region" description="Basic and acidic residues" evidence="3">
    <location>
        <begin position="350"/>
        <end position="372"/>
    </location>
</feature>
<organism evidence="5 6">
    <name type="scientific">Mycena albidolilacea</name>
    <dbReference type="NCBI Taxonomy" id="1033008"/>
    <lineage>
        <taxon>Eukaryota</taxon>
        <taxon>Fungi</taxon>
        <taxon>Dikarya</taxon>
        <taxon>Basidiomycota</taxon>
        <taxon>Agaricomycotina</taxon>
        <taxon>Agaricomycetes</taxon>
        <taxon>Agaricomycetidae</taxon>
        <taxon>Agaricales</taxon>
        <taxon>Marasmiineae</taxon>
        <taxon>Mycenaceae</taxon>
        <taxon>Mycena</taxon>
    </lineage>
</organism>
<sequence>MHTPVRTNTAKSLARRSRTLAAELAEADNAVGQDGNGNGQRGNWEYRKVTPSNDEGTEMHLANKWGLAPAELRAMEGGRAMRSKRAAPPKADSKALENAEKSRAGYRGETPRGSELSSLSSDLEEDEAEVAGTMVLVGKGDLDHGKLPAANRDELRIHSPPRVHPYDILEYFDEHTLALSASDTESSKEEFAVDVPGWKTVTTKKHHKPSVEGMRLRGVPIIARKFFPLNFAAHGPDTSNEERDREGNAPAATTYTIPALPQWMPMNFDFLESIKQGFSDNEEITELLTESDSESDTEIQAALFESWDHSRAESLDAGWRASDSRINLGAVIVEIESEDDKGASASGKNDNPHDKGKGVHSEEKGLRYEEFKQAGPSKLRPRLEKPKPKGTHQGKSKAKGSGVKVKMAREHHFEPTNFRRDPSEIPGGGYYRETTVGPDGPTDSSSSSSSSSSESGDDGANSPPSSSDGSDDDGSSSSSSSSSSALSRSAKRRKRGLDPERSSLKKMAKYATREESVQETIRREQRETNGSGQHPNWQAKNTHGKKPDSGNQNGQKPQQQKSSSDGKASGKGKEGTKQGQTSTLSKEERDRLRAEGRCFNCKDVGHDQRNCPSRQTAKGPNIKASSVRFEEIDQRGAAARTADMRVGSVKISHSAVQWEGVSLAELRRDQEAYLIALFNQHYSVNAEDNRFTAIDYGDSIELTDWNAPAEPYMIRRADLADAEFGVPAIQEAALRKIRPREPTGAFPDMGDPDEEHPALGWLHVRFAVAMENSCAQGAMGYK</sequence>
<dbReference type="GO" id="GO:0003676">
    <property type="term" value="F:nucleic acid binding"/>
    <property type="evidence" value="ECO:0007669"/>
    <property type="project" value="InterPro"/>
</dbReference>
<feature type="compositionally biased region" description="Low complexity" evidence="3">
    <location>
        <begin position="444"/>
        <end position="468"/>
    </location>
</feature>
<evidence type="ECO:0000259" key="4">
    <source>
        <dbReference type="PROSITE" id="PS50158"/>
    </source>
</evidence>
<dbReference type="SMART" id="SM00343">
    <property type="entry name" value="ZnF_C2HC"/>
    <property type="match status" value="1"/>
</dbReference>
<reference evidence="5" key="1">
    <citation type="submission" date="2023-03" db="EMBL/GenBank/DDBJ databases">
        <title>Massive genome expansion in bonnet fungi (Mycena s.s.) driven by repeated elements and novel gene families across ecological guilds.</title>
        <authorList>
            <consortium name="Lawrence Berkeley National Laboratory"/>
            <person name="Harder C.B."/>
            <person name="Miyauchi S."/>
            <person name="Viragh M."/>
            <person name="Kuo A."/>
            <person name="Thoen E."/>
            <person name="Andreopoulos B."/>
            <person name="Lu D."/>
            <person name="Skrede I."/>
            <person name="Drula E."/>
            <person name="Henrissat B."/>
            <person name="Morin E."/>
            <person name="Kohler A."/>
            <person name="Barry K."/>
            <person name="LaButti K."/>
            <person name="Morin E."/>
            <person name="Salamov A."/>
            <person name="Lipzen A."/>
            <person name="Mereny Z."/>
            <person name="Hegedus B."/>
            <person name="Baldrian P."/>
            <person name="Stursova M."/>
            <person name="Weitz H."/>
            <person name="Taylor A."/>
            <person name="Grigoriev I.V."/>
            <person name="Nagy L.G."/>
            <person name="Martin F."/>
            <person name="Kauserud H."/>
        </authorList>
    </citation>
    <scope>NUCLEOTIDE SEQUENCE</scope>
    <source>
        <strain evidence="5">CBHHK002</strain>
    </source>
</reference>
<evidence type="ECO:0000256" key="2">
    <source>
        <dbReference type="PROSITE-ProRule" id="PRU00047"/>
    </source>
</evidence>
<feature type="compositionally biased region" description="Low complexity" evidence="3">
    <location>
        <begin position="475"/>
        <end position="488"/>
    </location>
</feature>
<feature type="compositionally biased region" description="Polar residues" evidence="3">
    <location>
        <begin position="528"/>
        <end position="541"/>
    </location>
</feature>
<evidence type="ECO:0000313" key="5">
    <source>
        <dbReference type="EMBL" id="KAJ7307772.1"/>
    </source>
</evidence>
<feature type="region of interest" description="Disordered" evidence="3">
    <location>
        <begin position="26"/>
        <end position="54"/>
    </location>
</feature>
<name>A0AAD6Z591_9AGAR</name>
<keyword evidence="2" id="KW-0863">Zinc-finger</keyword>
<keyword evidence="1" id="KW-0507">mRNA processing</keyword>
<keyword evidence="2" id="KW-0479">Metal-binding</keyword>
<accession>A0AAD6Z591</accession>
<protein>
    <recommendedName>
        <fullName evidence="4">CCHC-type domain-containing protein</fullName>
    </recommendedName>
</protein>
<keyword evidence="6" id="KW-1185">Reference proteome</keyword>
<dbReference type="PROSITE" id="PS50158">
    <property type="entry name" value="ZF_CCHC"/>
    <property type="match status" value="1"/>
</dbReference>
<dbReference type="GO" id="GO:0008270">
    <property type="term" value="F:zinc ion binding"/>
    <property type="evidence" value="ECO:0007669"/>
    <property type="project" value="UniProtKB-KW"/>
</dbReference>
<feature type="compositionally biased region" description="Basic residues" evidence="3">
    <location>
        <begin position="388"/>
        <end position="398"/>
    </location>
</feature>
<evidence type="ECO:0000256" key="3">
    <source>
        <dbReference type="SAM" id="MobiDB-lite"/>
    </source>
</evidence>
<feature type="compositionally biased region" description="Basic and acidic residues" evidence="3">
    <location>
        <begin position="91"/>
        <end position="103"/>
    </location>
</feature>
<evidence type="ECO:0000313" key="6">
    <source>
        <dbReference type="Proteomes" id="UP001218218"/>
    </source>
</evidence>
<feature type="region of interest" description="Disordered" evidence="3">
    <location>
        <begin position="78"/>
        <end position="122"/>
    </location>
</feature>
<gene>
    <name evidence="5" type="ORF">DFH08DRAFT_824083</name>
</gene>
<evidence type="ECO:0000256" key="1">
    <source>
        <dbReference type="ARBA" id="ARBA00022664"/>
    </source>
</evidence>
<feature type="compositionally biased region" description="Low complexity" evidence="3">
    <location>
        <begin position="549"/>
        <end position="567"/>
    </location>
</feature>
<dbReference type="InterPro" id="IPR001878">
    <property type="entry name" value="Znf_CCHC"/>
</dbReference>
<dbReference type="InterPro" id="IPR036875">
    <property type="entry name" value="Znf_CCHC_sf"/>
</dbReference>
<proteinExistence type="predicted"/>
<dbReference type="Proteomes" id="UP001218218">
    <property type="component" value="Unassembled WGS sequence"/>
</dbReference>
<dbReference type="SUPFAM" id="SSF57756">
    <property type="entry name" value="Retrovirus zinc finger-like domains"/>
    <property type="match status" value="1"/>
</dbReference>
<feature type="region of interest" description="Disordered" evidence="3">
    <location>
        <begin position="338"/>
        <end position="591"/>
    </location>
</feature>
<dbReference type="EMBL" id="JARIHO010000087">
    <property type="protein sequence ID" value="KAJ7307772.1"/>
    <property type="molecule type" value="Genomic_DNA"/>
</dbReference>
<feature type="domain" description="CCHC-type" evidence="4">
    <location>
        <begin position="597"/>
        <end position="613"/>
    </location>
</feature>
<feature type="compositionally biased region" description="Basic and acidic residues" evidence="3">
    <location>
        <begin position="407"/>
        <end position="423"/>
    </location>
</feature>
<feature type="compositionally biased region" description="Basic and acidic residues" evidence="3">
    <location>
        <begin position="511"/>
        <end position="527"/>
    </location>
</feature>
<keyword evidence="2" id="KW-0862">Zinc</keyword>
<dbReference type="AlphaFoldDB" id="A0AAD6Z591"/>